<evidence type="ECO:0000256" key="2">
    <source>
        <dbReference type="ARBA" id="ARBA00023125"/>
    </source>
</evidence>
<sequence>MKRPRFPRIISSKHCIVWLFRRAGEKVNIDKLARDLEVSNIPIREALSRLSSEGFVGMIPY</sequence>
<comment type="caution">
    <text evidence="5">The sequence shown here is derived from an EMBL/GenBank/DDBJ whole genome shotgun (WGS) entry which is preliminary data.</text>
</comment>
<name>A0A972K0D5_9BACL</name>
<dbReference type="Gene3D" id="1.10.10.10">
    <property type="entry name" value="Winged helix-like DNA-binding domain superfamily/Winged helix DNA-binding domain"/>
    <property type="match status" value="1"/>
</dbReference>
<dbReference type="Pfam" id="PF00392">
    <property type="entry name" value="GntR"/>
    <property type="match status" value="1"/>
</dbReference>
<gene>
    <name evidence="5" type="ORF">GC093_15180</name>
</gene>
<keyword evidence="6" id="KW-1185">Reference proteome</keyword>
<reference evidence="5" key="1">
    <citation type="submission" date="2019-10" db="EMBL/GenBank/DDBJ databases">
        <title>Description of Paenibacillus glebae sp. nov.</title>
        <authorList>
            <person name="Carlier A."/>
            <person name="Qi S."/>
        </authorList>
    </citation>
    <scope>NUCLEOTIDE SEQUENCE</scope>
    <source>
        <strain evidence="5">LMG 31456</strain>
    </source>
</reference>
<dbReference type="InterPro" id="IPR036388">
    <property type="entry name" value="WH-like_DNA-bd_sf"/>
</dbReference>
<dbReference type="InterPro" id="IPR000524">
    <property type="entry name" value="Tscrpt_reg_HTH_GntR"/>
</dbReference>
<keyword evidence="3" id="KW-0804">Transcription</keyword>
<evidence type="ECO:0000256" key="3">
    <source>
        <dbReference type="ARBA" id="ARBA00023163"/>
    </source>
</evidence>
<proteinExistence type="predicted"/>
<organism evidence="5 6">
    <name type="scientific">Paenibacillus foliorum</name>
    <dbReference type="NCBI Taxonomy" id="2654974"/>
    <lineage>
        <taxon>Bacteria</taxon>
        <taxon>Bacillati</taxon>
        <taxon>Bacillota</taxon>
        <taxon>Bacilli</taxon>
        <taxon>Bacillales</taxon>
        <taxon>Paenibacillaceae</taxon>
        <taxon>Paenibacillus</taxon>
    </lineage>
</organism>
<evidence type="ECO:0000313" key="6">
    <source>
        <dbReference type="Proteomes" id="UP000641588"/>
    </source>
</evidence>
<dbReference type="AlphaFoldDB" id="A0A972K0D5"/>
<dbReference type="GO" id="GO:0003677">
    <property type="term" value="F:DNA binding"/>
    <property type="evidence" value="ECO:0007669"/>
    <property type="project" value="UniProtKB-KW"/>
</dbReference>
<evidence type="ECO:0000256" key="1">
    <source>
        <dbReference type="ARBA" id="ARBA00023015"/>
    </source>
</evidence>
<evidence type="ECO:0000259" key="4">
    <source>
        <dbReference type="Pfam" id="PF00392"/>
    </source>
</evidence>
<keyword evidence="2" id="KW-0238">DNA-binding</keyword>
<protein>
    <submittedName>
        <fullName evidence="5">GntR family transcriptional regulator</fullName>
    </submittedName>
</protein>
<dbReference type="GO" id="GO:0003700">
    <property type="term" value="F:DNA-binding transcription factor activity"/>
    <property type="evidence" value="ECO:0007669"/>
    <property type="project" value="InterPro"/>
</dbReference>
<keyword evidence="1" id="KW-0805">Transcription regulation</keyword>
<evidence type="ECO:0000313" key="5">
    <source>
        <dbReference type="EMBL" id="NOU94551.1"/>
    </source>
</evidence>
<accession>A0A972K0D5</accession>
<feature type="domain" description="HTH gntR-type" evidence="4">
    <location>
        <begin position="22"/>
        <end position="57"/>
    </location>
</feature>
<dbReference type="SUPFAM" id="SSF46785">
    <property type="entry name" value="Winged helix' DNA-binding domain"/>
    <property type="match status" value="1"/>
</dbReference>
<dbReference type="Proteomes" id="UP000641588">
    <property type="component" value="Unassembled WGS sequence"/>
</dbReference>
<dbReference type="EMBL" id="WHOD01000056">
    <property type="protein sequence ID" value="NOU94551.1"/>
    <property type="molecule type" value="Genomic_DNA"/>
</dbReference>
<dbReference type="InterPro" id="IPR036390">
    <property type="entry name" value="WH_DNA-bd_sf"/>
</dbReference>